<comment type="caution">
    <text evidence="3">The sequence shown here is derived from an EMBL/GenBank/DDBJ whole genome shotgun (WGS) entry which is preliminary data.</text>
</comment>
<sequence length="154" mass="16729">MAAKDDTHDASNDAQTAADPEVFADDKITGLDEGDLLGTHVFEDVLFTGESDVVNVLTGETPAEQDRTVQEAKAFVERTQEEGKAPRVAVKQPPEAAVESRSPYTSSAFCNRKITGSLARHFMFLGAWRSDAYEVDIEADYQSGDVTITVEVAE</sequence>
<reference evidence="3 4" key="1">
    <citation type="journal article" date="2019" name="Int. J. Syst. Evol. Microbiol.">
        <title>The Global Catalogue of Microorganisms (GCM) 10K type strain sequencing project: providing services to taxonomists for standard genome sequencing and annotation.</title>
        <authorList>
            <consortium name="The Broad Institute Genomics Platform"/>
            <consortium name="The Broad Institute Genome Sequencing Center for Infectious Disease"/>
            <person name="Wu L."/>
            <person name="Ma J."/>
        </authorList>
    </citation>
    <scope>NUCLEOTIDE SEQUENCE [LARGE SCALE GENOMIC DNA]</scope>
    <source>
        <strain evidence="3 4">PJ61</strain>
    </source>
</reference>
<dbReference type="AlphaFoldDB" id="A0ABD5T1U9"/>
<keyword evidence="4" id="KW-1185">Reference proteome</keyword>
<evidence type="ECO:0000313" key="3">
    <source>
        <dbReference type="EMBL" id="MFC6771259.1"/>
    </source>
</evidence>
<evidence type="ECO:0000256" key="1">
    <source>
        <dbReference type="SAM" id="MobiDB-lite"/>
    </source>
</evidence>
<evidence type="ECO:0000313" key="4">
    <source>
        <dbReference type="Proteomes" id="UP001596274"/>
    </source>
</evidence>
<feature type="region of interest" description="Disordered" evidence="1">
    <location>
        <begin position="78"/>
        <end position="103"/>
    </location>
</feature>
<dbReference type="Proteomes" id="UP001596274">
    <property type="component" value="Unassembled WGS sequence"/>
</dbReference>
<feature type="region of interest" description="Disordered" evidence="1">
    <location>
        <begin position="1"/>
        <end position="21"/>
    </location>
</feature>
<accession>A0ABD5T1U9</accession>
<feature type="domain" description="DUF8025" evidence="2">
    <location>
        <begin position="54"/>
        <end position="153"/>
    </location>
</feature>
<gene>
    <name evidence="3" type="ORF">ACFQDD_06970</name>
</gene>
<dbReference type="EMBL" id="JBHSWT010000317">
    <property type="protein sequence ID" value="MFC6771259.1"/>
    <property type="molecule type" value="Genomic_DNA"/>
</dbReference>
<feature type="compositionally biased region" description="Basic and acidic residues" evidence="1">
    <location>
        <begin position="1"/>
        <end position="11"/>
    </location>
</feature>
<dbReference type="InterPro" id="IPR058338">
    <property type="entry name" value="DUF8025"/>
</dbReference>
<protein>
    <recommendedName>
        <fullName evidence="2">DUF8025 domain-containing protein</fullName>
    </recommendedName>
</protein>
<name>A0ABD5T1U9_9EURY</name>
<organism evidence="3 4">
    <name type="scientific">Halorubrum pallidum</name>
    <dbReference type="NCBI Taxonomy" id="1526114"/>
    <lineage>
        <taxon>Archaea</taxon>
        <taxon>Methanobacteriati</taxon>
        <taxon>Methanobacteriota</taxon>
        <taxon>Stenosarchaea group</taxon>
        <taxon>Halobacteria</taxon>
        <taxon>Halobacteriales</taxon>
        <taxon>Haloferacaceae</taxon>
        <taxon>Halorubrum</taxon>
    </lineage>
</organism>
<proteinExistence type="predicted"/>
<evidence type="ECO:0000259" key="2">
    <source>
        <dbReference type="Pfam" id="PF26068"/>
    </source>
</evidence>
<dbReference type="Pfam" id="PF26068">
    <property type="entry name" value="DUF8025"/>
    <property type="match status" value="1"/>
</dbReference>